<dbReference type="RefSeq" id="WP_093390359.1">
    <property type="nucleotide sequence ID" value="NZ_FOTW01000028.1"/>
</dbReference>
<dbReference type="OrthoDB" id="8781799at2"/>
<reference evidence="1 2" key="1">
    <citation type="submission" date="2016-10" db="EMBL/GenBank/DDBJ databases">
        <authorList>
            <person name="de Groot N.N."/>
        </authorList>
    </citation>
    <scope>NUCLEOTIDE SEQUENCE [LARGE SCALE GENOMIC DNA]</scope>
    <source>
        <strain evidence="1 2">ATCC 43154</strain>
    </source>
</reference>
<gene>
    <name evidence="1" type="ORF">SAMN02982985_04934</name>
</gene>
<proteinExistence type="predicted"/>
<dbReference type="Proteomes" id="UP000199470">
    <property type="component" value="Unassembled WGS sequence"/>
</dbReference>
<evidence type="ECO:0000313" key="1">
    <source>
        <dbReference type="EMBL" id="SFM68452.1"/>
    </source>
</evidence>
<sequence>MKIQAINDNNAAPASVSVKSSNKGVSFGSFMAAATAAESGPAAELAAYAKMTPAQRMRASVLSSMGLKESDLANMSAADRQAIEEKIAAKIKEKLDEEIQKKALKIG</sequence>
<dbReference type="AlphaFoldDB" id="A0A1I4SVI4"/>
<evidence type="ECO:0000313" key="2">
    <source>
        <dbReference type="Proteomes" id="UP000199470"/>
    </source>
</evidence>
<protein>
    <submittedName>
        <fullName evidence="1">Uncharacterized protein</fullName>
    </submittedName>
</protein>
<name>A0A1I4SVI4_9BURK</name>
<organism evidence="1 2">
    <name type="scientific">Rugamonas rubra</name>
    <dbReference type="NCBI Taxonomy" id="758825"/>
    <lineage>
        <taxon>Bacteria</taxon>
        <taxon>Pseudomonadati</taxon>
        <taxon>Pseudomonadota</taxon>
        <taxon>Betaproteobacteria</taxon>
        <taxon>Burkholderiales</taxon>
        <taxon>Oxalobacteraceae</taxon>
        <taxon>Telluria group</taxon>
        <taxon>Rugamonas</taxon>
    </lineage>
</organism>
<accession>A0A1I4SVI4</accession>
<keyword evidence="2" id="KW-1185">Reference proteome</keyword>
<dbReference type="EMBL" id="FOTW01000028">
    <property type="protein sequence ID" value="SFM68452.1"/>
    <property type="molecule type" value="Genomic_DNA"/>
</dbReference>